<evidence type="ECO:0000256" key="1">
    <source>
        <dbReference type="ARBA" id="ARBA00012486"/>
    </source>
</evidence>
<dbReference type="Gene3D" id="3.10.660.10">
    <property type="entry name" value="DPH Zinc finger"/>
    <property type="match status" value="1"/>
</dbReference>
<keyword evidence="15" id="KW-1185">Reference proteome</keyword>
<dbReference type="InterPro" id="IPR000608">
    <property type="entry name" value="UBC"/>
</dbReference>
<sequence length="597" mass="65406">MTLHDEIEIEDMDWSEELQAFTYQCPCGDLFQITLDELAAGEEIAKCPSCSLYVRVIYDPQDFQQPAGLEAYAAQVSAAEPVRLLLVGDMGLYNSRAWPALSADAASGAYDALLHVGDLAYDLAGLQGRRGAAFLAHVEPAVAQLPYMVLPGNHEWHANFSHYRALFAMPQRQRGDNLYYSFDLGPLHVLVYNTEAFFWPDSFGEAQQRAMFEWMEADLQAANANRARTPWVLVAGHRPMYCVEAHGGRCNAEHEASRLGIPSVCPHNNPAACRPLHPPGSSGSSISFPVEQLFHRYGVDLAVYGHVHDYERYFPAFNLTAHPPESSGDGNGGSRASGSVLKYEPSSPVTVWEEPCAAVHVTTGAGGNSEMRVGPELPPQGPCSDTAPWCAFQSGWAPRGAAMPLDLGRVQKEIRDIERDKASGVTIEVQGNSLQKLIGRLNGPRDTPFEGGVFYVDIQLDDQYPFVPPKMRFITKLWHPNISSANGAICLDILKDQWSPALTLKTALLSLQALLSSPQPDDPQDAVVARQYLSSLADYQATAKQWTQTYAHAQQVVGLEAKVQAIAEMGFGREQALEALRCANGDEQQAMEYLLGA</sequence>
<keyword evidence="5" id="KW-0833">Ubl conjugation pathway</keyword>
<dbReference type="Gene3D" id="3.60.21.10">
    <property type="match status" value="1"/>
</dbReference>
<keyword evidence="7" id="KW-0408">Iron</keyword>
<organism evidence="14 15">
    <name type="scientific">Chlorella sorokiniana</name>
    <name type="common">Freshwater green alga</name>
    <dbReference type="NCBI Taxonomy" id="3076"/>
    <lineage>
        <taxon>Eukaryota</taxon>
        <taxon>Viridiplantae</taxon>
        <taxon>Chlorophyta</taxon>
        <taxon>core chlorophytes</taxon>
        <taxon>Trebouxiophyceae</taxon>
        <taxon>Chlorellales</taxon>
        <taxon>Chlorellaceae</taxon>
        <taxon>Chlorella clade</taxon>
        <taxon>Chlorella</taxon>
    </lineage>
</organism>
<dbReference type="SUPFAM" id="SSF56300">
    <property type="entry name" value="Metallo-dependent phosphatases"/>
    <property type="match status" value="1"/>
</dbReference>
<evidence type="ECO:0000256" key="5">
    <source>
        <dbReference type="ARBA" id="ARBA00022786"/>
    </source>
</evidence>
<dbReference type="Pfam" id="PF00149">
    <property type="entry name" value="Metallophos"/>
    <property type="match status" value="1"/>
</dbReference>
<comment type="caution">
    <text evidence="14">The sequence shown here is derived from an EMBL/GenBank/DDBJ whole genome shotgun (WGS) entry which is preliminary data.</text>
</comment>
<name>A0A2P6TVU1_CHLSO</name>
<dbReference type="GO" id="GO:0046872">
    <property type="term" value="F:metal ion binding"/>
    <property type="evidence" value="ECO:0007669"/>
    <property type="project" value="UniProtKB-KW"/>
</dbReference>
<dbReference type="CDD" id="cd23800">
    <property type="entry name" value="UBCc_UBE2K"/>
    <property type="match status" value="1"/>
</dbReference>
<dbReference type="SMART" id="SM00165">
    <property type="entry name" value="UBA"/>
    <property type="match status" value="1"/>
</dbReference>
<dbReference type="PANTHER" id="PTHR45867:SF3">
    <property type="entry name" value="ACID PHOSPHATASE TYPE 7"/>
    <property type="match status" value="1"/>
</dbReference>
<evidence type="ECO:0000256" key="3">
    <source>
        <dbReference type="ARBA" id="ARBA00022723"/>
    </source>
</evidence>
<keyword evidence="4" id="KW-0547">Nucleotide-binding</keyword>
<dbReference type="EC" id="2.3.2.23" evidence="1"/>
<dbReference type="InterPro" id="IPR015940">
    <property type="entry name" value="UBA"/>
</dbReference>
<dbReference type="GO" id="GO:0061631">
    <property type="term" value="F:ubiquitin conjugating enzyme activity"/>
    <property type="evidence" value="ECO:0007669"/>
    <property type="project" value="UniProtKB-EC"/>
</dbReference>
<dbReference type="OrthoDB" id="511213at2759"/>
<evidence type="ECO:0000259" key="12">
    <source>
        <dbReference type="PROSITE" id="PS50127"/>
    </source>
</evidence>
<dbReference type="InterPro" id="IPR007872">
    <property type="entry name" value="DPH_MB_dom"/>
</dbReference>
<evidence type="ECO:0000256" key="7">
    <source>
        <dbReference type="ARBA" id="ARBA00023004"/>
    </source>
</evidence>
<feature type="domain" description="UBC core" evidence="12">
    <location>
        <begin position="405"/>
        <end position="552"/>
    </location>
</feature>
<dbReference type="PROSITE" id="PS50127">
    <property type="entry name" value="UBC_2"/>
    <property type="match status" value="1"/>
</dbReference>
<dbReference type="FunFam" id="3.10.110.10:FF:000037">
    <property type="entry name" value="ubiquitin-conjugating enzyme E2 27"/>
    <property type="match status" value="1"/>
</dbReference>
<dbReference type="InterPro" id="IPR023313">
    <property type="entry name" value="UBQ-conjugating_AS"/>
</dbReference>
<dbReference type="GO" id="GO:0005524">
    <property type="term" value="F:ATP binding"/>
    <property type="evidence" value="ECO:0007669"/>
    <property type="project" value="UniProtKB-KW"/>
</dbReference>
<dbReference type="Gene3D" id="1.10.8.10">
    <property type="entry name" value="DNA helicase RuvA subunit, C-terminal domain"/>
    <property type="match status" value="1"/>
</dbReference>
<dbReference type="PROSITE" id="PS00183">
    <property type="entry name" value="UBC_1"/>
    <property type="match status" value="1"/>
</dbReference>
<dbReference type="EMBL" id="LHPG02000005">
    <property type="protein sequence ID" value="PRW58183.1"/>
    <property type="molecule type" value="Genomic_DNA"/>
</dbReference>
<dbReference type="SMART" id="SM00212">
    <property type="entry name" value="UBCc"/>
    <property type="match status" value="1"/>
</dbReference>
<evidence type="ECO:0000256" key="8">
    <source>
        <dbReference type="ARBA" id="ARBA00023180"/>
    </source>
</evidence>
<evidence type="ECO:0000313" key="14">
    <source>
        <dbReference type="EMBL" id="PRW58183.1"/>
    </source>
</evidence>
<evidence type="ECO:0000256" key="9">
    <source>
        <dbReference type="ARBA" id="ARBA00024032"/>
    </source>
</evidence>
<dbReference type="FunFam" id="3.10.660.10:FF:000001">
    <property type="entry name" value="Diphthamide biosynthesis 3"/>
    <property type="match status" value="1"/>
</dbReference>
<keyword evidence="6" id="KW-0067">ATP-binding</keyword>
<evidence type="ECO:0000259" key="13">
    <source>
        <dbReference type="PROSITE" id="PS51074"/>
    </source>
</evidence>
<dbReference type="Gene3D" id="3.10.110.10">
    <property type="entry name" value="Ubiquitin Conjugating Enzyme"/>
    <property type="match status" value="1"/>
</dbReference>
<dbReference type="SUPFAM" id="SSF46934">
    <property type="entry name" value="UBA-like"/>
    <property type="match status" value="1"/>
</dbReference>
<dbReference type="AlphaFoldDB" id="A0A2P6TVU1"/>
<dbReference type="InterPro" id="IPR041792">
    <property type="entry name" value="MPP_PAP"/>
</dbReference>
<dbReference type="FunFam" id="1.10.8.10:FF:000003">
    <property type="entry name" value="UV excision repair protein RAD23 homolog"/>
    <property type="match status" value="1"/>
</dbReference>
<reference evidence="14 15" key="1">
    <citation type="journal article" date="2018" name="Plant J.">
        <title>Genome sequences of Chlorella sorokiniana UTEX 1602 and Micractinium conductrix SAG 241.80: implications to maltose excretion by a green alga.</title>
        <authorList>
            <person name="Arriola M.B."/>
            <person name="Velmurugan N."/>
            <person name="Zhang Y."/>
            <person name="Plunkett M.H."/>
            <person name="Hondzo H."/>
            <person name="Barney B.M."/>
        </authorList>
    </citation>
    <scope>NUCLEOTIDE SEQUENCE [LARGE SCALE GENOMIC DNA]</scope>
    <source>
        <strain evidence="15">UTEX 1602</strain>
    </source>
</reference>
<dbReference type="SUPFAM" id="SSF54495">
    <property type="entry name" value="UBC-like"/>
    <property type="match status" value="1"/>
</dbReference>
<dbReference type="Pfam" id="PF00179">
    <property type="entry name" value="UQ_con"/>
    <property type="match status" value="1"/>
</dbReference>
<dbReference type="PROSITE" id="PS51074">
    <property type="entry name" value="DPH_MB"/>
    <property type="match status" value="1"/>
</dbReference>
<comment type="similarity">
    <text evidence="9">Belongs to the DPH3 family.</text>
</comment>
<dbReference type="Proteomes" id="UP000239899">
    <property type="component" value="Unassembled WGS sequence"/>
</dbReference>
<feature type="domain" description="DPH-type MB" evidence="13">
    <location>
        <begin position="3"/>
        <end position="59"/>
    </location>
</feature>
<dbReference type="SUPFAM" id="SSF144217">
    <property type="entry name" value="CSL zinc finger"/>
    <property type="match status" value="1"/>
</dbReference>
<dbReference type="InterPro" id="IPR009060">
    <property type="entry name" value="UBA-like_sf"/>
</dbReference>
<dbReference type="STRING" id="3076.A0A2P6TVU1"/>
<dbReference type="CDD" id="cd00839">
    <property type="entry name" value="MPP_PAPs"/>
    <property type="match status" value="1"/>
</dbReference>
<dbReference type="PANTHER" id="PTHR45867">
    <property type="entry name" value="PURPLE ACID PHOSPHATASE"/>
    <property type="match status" value="1"/>
</dbReference>
<dbReference type="Pfam" id="PF05207">
    <property type="entry name" value="Zn_ribbon_CSL"/>
    <property type="match status" value="1"/>
</dbReference>
<feature type="active site" description="Glycyl thioester intermediate" evidence="10">
    <location>
        <position position="490"/>
    </location>
</feature>
<dbReference type="InterPro" id="IPR016135">
    <property type="entry name" value="UBQ-conjugating_enzyme/RWD"/>
</dbReference>
<protein>
    <recommendedName>
        <fullName evidence="1">E2 ubiquitin-conjugating enzyme</fullName>
        <ecNumber evidence="1">2.3.2.23</ecNumber>
    </recommendedName>
</protein>
<evidence type="ECO:0000256" key="4">
    <source>
        <dbReference type="ARBA" id="ARBA00022741"/>
    </source>
</evidence>
<dbReference type="InterPro" id="IPR029052">
    <property type="entry name" value="Metallo-depent_PP-like"/>
</dbReference>
<keyword evidence="2" id="KW-0808">Transferase</keyword>
<dbReference type="GO" id="GO:0016787">
    <property type="term" value="F:hydrolase activity"/>
    <property type="evidence" value="ECO:0007669"/>
    <property type="project" value="InterPro"/>
</dbReference>
<feature type="domain" description="UBA" evidence="11">
    <location>
        <begin position="560"/>
        <end position="597"/>
    </location>
</feature>
<keyword evidence="8" id="KW-0325">Glycoprotein</keyword>
<dbReference type="InterPro" id="IPR036671">
    <property type="entry name" value="DPH_MB_sf"/>
</dbReference>
<evidence type="ECO:0000256" key="10">
    <source>
        <dbReference type="PROSITE-ProRule" id="PRU10133"/>
    </source>
</evidence>
<proteinExistence type="inferred from homology"/>
<accession>A0A2P6TVU1</accession>
<evidence type="ECO:0000256" key="6">
    <source>
        <dbReference type="ARBA" id="ARBA00022840"/>
    </source>
</evidence>
<dbReference type="Pfam" id="PF00627">
    <property type="entry name" value="UBA"/>
    <property type="match status" value="1"/>
</dbReference>
<dbReference type="PROSITE" id="PS50030">
    <property type="entry name" value="UBA"/>
    <property type="match status" value="1"/>
</dbReference>
<gene>
    <name evidence="14" type="ORF">C2E21_2739</name>
</gene>
<evidence type="ECO:0000313" key="15">
    <source>
        <dbReference type="Proteomes" id="UP000239899"/>
    </source>
</evidence>
<evidence type="ECO:0000259" key="11">
    <source>
        <dbReference type="PROSITE" id="PS50030"/>
    </source>
</evidence>
<dbReference type="InterPro" id="IPR004843">
    <property type="entry name" value="Calcineurin-like_PHP"/>
</dbReference>
<evidence type="ECO:0000256" key="2">
    <source>
        <dbReference type="ARBA" id="ARBA00022679"/>
    </source>
</evidence>
<keyword evidence="3" id="KW-0479">Metal-binding</keyword>